<feature type="region of interest" description="Disordered" evidence="1">
    <location>
        <begin position="1"/>
        <end position="28"/>
    </location>
</feature>
<name>A0ABP9EP98_9ACTN</name>
<accession>A0ABP9EP98</accession>
<evidence type="ECO:0000313" key="4">
    <source>
        <dbReference type="Proteomes" id="UP001501752"/>
    </source>
</evidence>
<dbReference type="EMBL" id="BAABIS010000001">
    <property type="protein sequence ID" value="GAA4877493.1"/>
    <property type="molecule type" value="Genomic_DNA"/>
</dbReference>
<keyword evidence="2" id="KW-0472">Membrane</keyword>
<feature type="transmembrane region" description="Helical" evidence="2">
    <location>
        <begin position="72"/>
        <end position="95"/>
    </location>
</feature>
<keyword evidence="2" id="KW-1133">Transmembrane helix</keyword>
<evidence type="ECO:0000256" key="2">
    <source>
        <dbReference type="SAM" id="Phobius"/>
    </source>
</evidence>
<dbReference type="Pfam" id="PF07332">
    <property type="entry name" value="Phage_holin_3_6"/>
    <property type="match status" value="1"/>
</dbReference>
<sequence length="153" mass="16049">MATAYDRPPHTTRTRDNPDGAAAPHPDHAPGSLGELVGEIAQDLSALVREEITLAKAELKEEAGKAGKAGGLLAGAGYAAHLLVLFGSLTVMFALGEAVDLVWAALIVAALWGAAAAVLYARGRTRLRDVNLKPEHTVQTLKEDAAWARHPTS</sequence>
<organism evidence="3 4">
    <name type="scientific">Kitasatospora terrestris</name>
    <dbReference type="NCBI Taxonomy" id="258051"/>
    <lineage>
        <taxon>Bacteria</taxon>
        <taxon>Bacillati</taxon>
        <taxon>Actinomycetota</taxon>
        <taxon>Actinomycetes</taxon>
        <taxon>Kitasatosporales</taxon>
        <taxon>Streptomycetaceae</taxon>
        <taxon>Kitasatospora</taxon>
    </lineage>
</organism>
<dbReference type="InterPro" id="IPR009937">
    <property type="entry name" value="Phage_holin_3_6"/>
</dbReference>
<keyword evidence="4" id="KW-1185">Reference proteome</keyword>
<proteinExistence type="predicted"/>
<evidence type="ECO:0008006" key="5">
    <source>
        <dbReference type="Google" id="ProtNLM"/>
    </source>
</evidence>
<feature type="transmembrane region" description="Helical" evidence="2">
    <location>
        <begin position="101"/>
        <end position="121"/>
    </location>
</feature>
<reference evidence="4" key="1">
    <citation type="journal article" date="2019" name="Int. J. Syst. Evol. Microbiol.">
        <title>The Global Catalogue of Microorganisms (GCM) 10K type strain sequencing project: providing services to taxonomists for standard genome sequencing and annotation.</title>
        <authorList>
            <consortium name="The Broad Institute Genomics Platform"/>
            <consortium name="The Broad Institute Genome Sequencing Center for Infectious Disease"/>
            <person name="Wu L."/>
            <person name="Ma J."/>
        </authorList>
    </citation>
    <scope>NUCLEOTIDE SEQUENCE [LARGE SCALE GENOMIC DNA]</scope>
    <source>
        <strain evidence="4">JCM 13006</strain>
    </source>
</reference>
<comment type="caution">
    <text evidence="3">The sequence shown here is derived from an EMBL/GenBank/DDBJ whole genome shotgun (WGS) entry which is preliminary data.</text>
</comment>
<dbReference type="Proteomes" id="UP001501752">
    <property type="component" value="Unassembled WGS sequence"/>
</dbReference>
<evidence type="ECO:0000256" key="1">
    <source>
        <dbReference type="SAM" id="MobiDB-lite"/>
    </source>
</evidence>
<gene>
    <name evidence="3" type="ORF">GCM10023235_66830</name>
</gene>
<feature type="compositionally biased region" description="Basic and acidic residues" evidence="1">
    <location>
        <begin position="7"/>
        <end position="18"/>
    </location>
</feature>
<protein>
    <recommendedName>
        <fullName evidence="5">Phage holin family protein</fullName>
    </recommendedName>
</protein>
<keyword evidence="2" id="KW-0812">Transmembrane</keyword>
<dbReference type="RefSeq" id="WP_345700631.1">
    <property type="nucleotide sequence ID" value="NZ_BAABIS010000001.1"/>
</dbReference>
<evidence type="ECO:0000313" key="3">
    <source>
        <dbReference type="EMBL" id="GAA4877493.1"/>
    </source>
</evidence>